<dbReference type="EMBL" id="BGPR01014031">
    <property type="protein sequence ID" value="GBN63388.1"/>
    <property type="molecule type" value="Genomic_DNA"/>
</dbReference>
<name>A0A4Y2QJC4_ARAVE</name>
<organism evidence="1 2">
    <name type="scientific">Araneus ventricosus</name>
    <name type="common">Orbweaver spider</name>
    <name type="synonym">Epeira ventricosa</name>
    <dbReference type="NCBI Taxonomy" id="182803"/>
    <lineage>
        <taxon>Eukaryota</taxon>
        <taxon>Metazoa</taxon>
        <taxon>Ecdysozoa</taxon>
        <taxon>Arthropoda</taxon>
        <taxon>Chelicerata</taxon>
        <taxon>Arachnida</taxon>
        <taxon>Araneae</taxon>
        <taxon>Araneomorphae</taxon>
        <taxon>Entelegynae</taxon>
        <taxon>Araneoidea</taxon>
        <taxon>Araneidae</taxon>
        <taxon>Araneus</taxon>
    </lineage>
</organism>
<reference evidence="1 2" key="1">
    <citation type="journal article" date="2019" name="Sci. Rep.">
        <title>Orb-weaving spider Araneus ventricosus genome elucidates the spidroin gene catalogue.</title>
        <authorList>
            <person name="Kono N."/>
            <person name="Nakamura H."/>
            <person name="Ohtoshi R."/>
            <person name="Moran D.A.P."/>
            <person name="Shinohara A."/>
            <person name="Yoshida Y."/>
            <person name="Fujiwara M."/>
            <person name="Mori M."/>
            <person name="Tomita M."/>
            <person name="Arakawa K."/>
        </authorList>
    </citation>
    <scope>NUCLEOTIDE SEQUENCE [LARGE SCALE GENOMIC DNA]</scope>
</reference>
<protein>
    <submittedName>
        <fullName evidence="1">Uncharacterized protein</fullName>
    </submittedName>
</protein>
<accession>A0A4Y2QJC4</accession>
<keyword evidence="2" id="KW-1185">Reference proteome</keyword>
<comment type="caution">
    <text evidence="1">The sequence shown here is derived from an EMBL/GenBank/DDBJ whole genome shotgun (WGS) entry which is preliminary data.</text>
</comment>
<dbReference type="Proteomes" id="UP000499080">
    <property type="component" value="Unassembled WGS sequence"/>
</dbReference>
<proteinExistence type="predicted"/>
<evidence type="ECO:0000313" key="1">
    <source>
        <dbReference type="EMBL" id="GBN63388.1"/>
    </source>
</evidence>
<evidence type="ECO:0000313" key="2">
    <source>
        <dbReference type="Proteomes" id="UP000499080"/>
    </source>
</evidence>
<sequence>MRKKAPDNPLFCHDQKSVCLATVSSVNLHAHESTLGLIDEDKETPCKEQSDKRIPISALSRSRRAKVAGPSRISSDECLQHGGTQSYFVRRHRLQPISR</sequence>
<dbReference type="AlphaFoldDB" id="A0A4Y2QJC4"/>
<gene>
    <name evidence="1" type="ORF">AVEN_223876_1</name>
</gene>